<dbReference type="Ensembl" id="ENSSMRT00000001816.1">
    <property type="protein sequence ID" value="ENSSMRP00000001516.1"/>
    <property type="gene ID" value="ENSSMRG00000001317.1"/>
</dbReference>
<feature type="chain" id="PRO_5034862399" description="Secreted protein" evidence="1">
    <location>
        <begin position="22"/>
        <end position="101"/>
    </location>
</feature>
<dbReference type="Proteomes" id="UP000694421">
    <property type="component" value="Unplaced"/>
</dbReference>
<keyword evidence="3" id="KW-1185">Reference proteome</keyword>
<evidence type="ECO:0000313" key="3">
    <source>
        <dbReference type="Proteomes" id="UP000694421"/>
    </source>
</evidence>
<name>A0A8D0BBG8_SALMN</name>
<accession>A0A8D0BBG8</accession>
<reference evidence="2" key="2">
    <citation type="submission" date="2025-09" db="UniProtKB">
        <authorList>
            <consortium name="Ensembl"/>
        </authorList>
    </citation>
    <scope>IDENTIFICATION</scope>
</reference>
<evidence type="ECO:0000313" key="2">
    <source>
        <dbReference type="Ensembl" id="ENSSMRP00000001516.1"/>
    </source>
</evidence>
<keyword evidence="1" id="KW-0732">Signal</keyword>
<feature type="signal peptide" evidence="1">
    <location>
        <begin position="1"/>
        <end position="21"/>
    </location>
</feature>
<evidence type="ECO:0008006" key="4">
    <source>
        <dbReference type="Google" id="ProtNLM"/>
    </source>
</evidence>
<dbReference type="AlphaFoldDB" id="A0A8D0BBG8"/>
<sequence>MDFRRLCVVSAVGLWVEVTSCGTSPVSPLVLQMAAEEDATRYIFHPFESYHADGAWRALGRRSCRRQLPSSSGPCPAGERGRQGLYAKYVLRTYILSGTFR</sequence>
<protein>
    <recommendedName>
        <fullName evidence="4">Secreted protein</fullName>
    </recommendedName>
</protein>
<evidence type="ECO:0000256" key="1">
    <source>
        <dbReference type="SAM" id="SignalP"/>
    </source>
</evidence>
<proteinExistence type="predicted"/>
<reference evidence="2" key="1">
    <citation type="submission" date="2025-08" db="UniProtKB">
        <authorList>
            <consortium name="Ensembl"/>
        </authorList>
    </citation>
    <scope>IDENTIFICATION</scope>
</reference>
<organism evidence="2 3">
    <name type="scientific">Salvator merianae</name>
    <name type="common">Argentine black and white tegu</name>
    <name type="synonym">Tupinambis merianae</name>
    <dbReference type="NCBI Taxonomy" id="96440"/>
    <lineage>
        <taxon>Eukaryota</taxon>
        <taxon>Metazoa</taxon>
        <taxon>Chordata</taxon>
        <taxon>Craniata</taxon>
        <taxon>Vertebrata</taxon>
        <taxon>Euteleostomi</taxon>
        <taxon>Lepidosauria</taxon>
        <taxon>Squamata</taxon>
        <taxon>Bifurcata</taxon>
        <taxon>Unidentata</taxon>
        <taxon>Episquamata</taxon>
        <taxon>Laterata</taxon>
        <taxon>Teiioidea</taxon>
        <taxon>Teiidae</taxon>
        <taxon>Salvator</taxon>
    </lineage>
</organism>